<name>A0A3D8RK83_9EURO</name>
<dbReference type="PANTHER" id="PTHR35394:SF5">
    <property type="entry name" value="DUF3176 DOMAIN-CONTAINING PROTEIN"/>
    <property type="match status" value="1"/>
</dbReference>
<dbReference type="Proteomes" id="UP000256690">
    <property type="component" value="Unassembled WGS sequence"/>
</dbReference>
<proteinExistence type="predicted"/>
<keyword evidence="3" id="KW-1185">Reference proteome</keyword>
<feature type="transmembrane region" description="Helical" evidence="1">
    <location>
        <begin position="491"/>
        <end position="514"/>
    </location>
</feature>
<feature type="transmembrane region" description="Helical" evidence="1">
    <location>
        <begin position="78"/>
        <end position="99"/>
    </location>
</feature>
<gene>
    <name evidence="2" type="ORF">DSM5745_07117</name>
</gene>
<organism evidence="2 3">
    <name type="scientific">Aspergillus mulundensis</name>
    <dbReference type="NCBI Taxonomy" id="1810919"/>
    <lineage>
        <taxon>Eukaryota</taxon>
        <taxon>Fungi</taxon>
        <taxon>Dikarya</taxon>
        <taxon>Ascomycota</taxon>
        <taxon>Pezizomycotina</taxon>
        <taxon>Eurotiomycetes</taxon>
        <taxon>Eurotiomycetidae</taxon>
        <taxon>Eurotiales</taxon>
        <taxon>Aspergillaceae</taxon>
        <taxon>Aspergillus</taxon>
        <taxon>Aspergillus subgen. Nidulantes</taxon>
    </lineage>
</organism>
<evidence type="ECO:0000313" key="3">
    <source>
        <dbReference type="Proteomes" id="UP000256690"/>
    </source>
</evidence>
<reference evidence="2 3" key="1">
    <citation type="journal article" date="2018" name="IMA Fungus">
        <title>IMA Genome-F 9: Draft genome sequence of Annulohypoxylon stygium, Aspergillus mulundensis, Berkeleyomyces basicola (syn. Thielaviopsis basicola), Ceratocystis smalleyi, two Cercospora beticola strains, Coleophoma cylindrospora, Fusarium fracticaudum, Phialophora cf. hyalina, and Morchella septimelata.</title>
        <authorList>
            <person name="Wingfield B.D."/>
            <person name="Bills G.F."/>
            <person name="Dong Y."/>
            <person name="Huang W."/>
            <person name="Nel W.J."/>
            <person name="Swalarsk-Parry B.S."/>
            <person name="Vaghefi N."/>
            <person name="Wilken P.M."/>
            <person name="An Z."/>
            <person name="de Beer Z.W."/>
            <person name="De Vos L."/>
            <person name="Chen L."/>
            <person name="Duong T.A."/>
            <person name="Gao Y."/>
            <person name="Hammerbacher A."/>
            <person name="Kikkert J.R."/>
            <person name="Li Y."/>
            <person name="Li H."/>
            <person name="Li K."/>
            <person name="Li Q."/>
            <person name="Liu X."/>
            <person name="Ma X."/>
            <person name="Naidoo K."/>
            <person name="Pethybridge S.J."/>
            <person name="Sun J."/>
            <person name="Steenkamp E.T."/>
            <person name="van der Nest M.A."/>
            <person name="van Wyk S."/>
            <person name="Wingfield M.J."/>
            <person name="Xiong C."/>
            <person name="Yue Q."/>
            <person name="Zhang X."/>
        </authorList>
    </citation>
    <scope>NUCLEOTIDE SEQUENCE [LARGE SCALE GENOMIC DNA]</scope>
    <source>
        <strain evidence="2 3">DSM 5745</strain>
    </source>
</reference>
<dbReference type="InterPro" id="IPR021514">
    <property type="entry name" value="DUF3176"/>
</dbReference>
<comment type="caution">
    <text evidence="2">The sequence shown here is derived from an EMBL/GenBank/DDBJ whole genome shotgun (WGS) entry which is preliminary data.</text>
</comment>
<dbReference type="Pfam" id="PF11374">
    <property type="entry name" value="DUF3176"/>
    <property type="match status" value="1"/>
</dbReference>
<sequence>MTAGDPKSRGYEPAHLHDVDSEPLSLTSWEYKRHPVYSRSEWLYETITLVISLGLLGGIVCIFWYMDGKLLSDWPGPVSLTATISILTTCCTAAMMHSVSQFISQLKWLYFGKGRAQKLAQFETFDEASRGPWGSIMLLTTVKWNLATLGALITIFRLSFAPLAQQVLAFPERDNHTEDYSVTFGYSHNFSYPRPGTARGFGVFDGITQDPGLQAAIVQGLYGIRSLAEFSCPGICDWNGSYISLGFSSACSNVTEATLQTESCGSVNYWKVCNMTTPGGVMVSTRLQETVAGTSYYMNVSSLVTDIANPNDMLRHSLPVVVRFAIYRSTPSLNMYATNINITDCSLFLTAYQYTHAKANGSDFSFEQVRELDFGVENPWNVERTTVLGSRVYTDVTEANNISIPALQIGWADLAALGNYLKSRMFVTEWVEGNYENSDIGLTALFYGDADIDKPFERMAKSMTDYLRRSPDALAASGERVNRLTYVQIHWWYLIGPAAIQLMAVLFGITTIFINRKSRRVPLWKSSALAVLACQHEQQLGIIHSKVKDIKQIEKAAEKAKVRLE</sequence>
<dbReference type="EMBL" id="PVWQ01000008">
    <property type="protein sequence ID" value="RDW74455.1"/>
    <property type="molecule type" value="Genomic_DNA"/>
</dbReference>
<evidence type="ECO:0000256" key="1">
    <source>
        <dbReference type="SAM" id="Phobius"/>
    </source>
</evidence>
<dbReference type="GeneID" id="38117487"/>
<keyword evidence="1" id="KW-0812">Transmembrane</keyword>
<dbReference type="STRING" id="1810919.A0A3D8RK83"/>
<dbReference type="AlphaFoldDB" id="A0A3D8RK83"/>
<keyword evidence="1" id="KW-1133">Transmembrane helix</keyword>
<dbReference type="PANTHER" id="PTHR35394">
    <property type="entry name" value="DUF3176 DOMAIN-CONTAINING PROTEIN"/>
    <property type="match status" value="1"/>
</dbReference>
<protein>
    <submittedName>
        <fullName evidence="2">Uncharacterized protein</fullName>
    </submittedName>
</protein>
<evidence type="ECO:0000313" key="2">
    <source>
        <dbReference type="EMBL" id="RDW74455.1"/>
    </source>
</evidence>
<dbReference type="RefSeq" id="XP_026602223.1">
    <property type="nucleotide sequence ID" value="XM_026749133.1"/>
</dbReference>
<keyword evidence="1" id="KW-0472">Membrane</keyword>
<feature type="transmembrane region" description="Helical" evidence="1">
    <location>
        <begin position="42"/>
        <end position="66"/>
    </location>
</feature>
<accession>A0A3D8RK83</accession>
<dbReference type="OrthoDB" id="5376804at2759"/>